<keyword evidence="3" id="KW-1185">Reference proteome</keyword>
<feature type="transmembrane region" description="Helical" evidence="1">
    <location>
        <begin position="244"/>
        <end position="264"/>
    </location>
</feature>
<feature type="transmembrane region" description="Helical" evidence="1">
    <location>
        <begin position="211"/>
        <end position="232"/>
    </location>
</feature>
<sequence length="295" mass="32709">MANDDHIRSTLEQDLLRRMDQCQRSIDASTHTVARLEKSIQHLGGHMEKANTLQILGVSGPSGFAERVYDLIRMKADETRGTNDKYFVYHPDNFWYAAFHSLVERNGGGGGGLPESFCMKSDSLDALCLHMQSLRSMLPGGDNATFHILIPAWDNICISEPLCFPDELFPLSIEGTTYSGWPFVTMNVPRAPRGLLRSVSNKVQPEWLNPFAKVLSSAAFGAGMMGVGWASLWAAHSYFPDVTYAPYAISCVAGVASFSPLRYLTAGLENHVRVTPPRLVGSDKRLELKEINRRT</sequence>
<dbReference type="OrthoDB" id="3935446at2759"/>
<evidence type="ECO:0000313" key="2">
    <source>
        <dbReference type="EMBL" id="KAB2577965.1"/>
    </source>
</evidence>
<evidence type="ECO:0000313" key="3">
    <source>
        <dbReference type="Proteomes" id="UP000325902"/>
    </source>
</evidence>
<dbReference type="Proteomes" id="UP000325902">
    <property type="component" value="Unassembled WGS sequence"/>
</dbReference>
<evidence type="ECO:0000256" key="1">
    <source>
        <dbReference type="SAM" id="Phobius"/>
    </source>
</evidence>
<keyword evidence="1" id="KW-0812">Transmembrane</keyword>
<name>A0A5N5DJB3_9PEZI</name>
<organism evidence="2 3">
    <name type="scientific">Lasiodiplodia theobromae</name>
    <dbReference type="NCBI Taxonomy" id="45133"/>
    <lineage>
        <taxon>Eukaryota</taxon>
        <taxon>Fungi</taxon>
        <taxon>Dikarya</taxon>
        <taxon>Ascomycota</taxon>
        <taxon>Pezizomycotina</taxon>
        <taxon>Dothideomycetes</taxon>
        <taxon>Dothideomycetes incertae sedis</taxon>
        <taxon>Botryosphaeriales</taxon>
        <taxon>Botryosphaeriaceae</taxon>
        <taxon>Lasiodiplodia</taxon>
    </lineage>
</organism>
<dbReference type="Pfam" id="PF20219">
    <property type="entry name" value="DUF6579"/>
    <property type="match status" value="1"/>
</dbReference>
<protein>
    <submittedName>
        <fullName evidence="2">Uncharacterized protein</fullName>
    </submittedName>
</protein>
<dbReference type="InterPro" id="IPR046486">
    <property type="entry name" value="DUF6579"/>
</dbReference>
<comment type="caution">
    <text evidence="2">The sequence shown here is derived from an EMBL/GenBank/DDBJ whole genome shotgun (WGS) entry which is preliminary data.</text>
</comment>
<dbReference type="EMBL" id="VCHE01000014">
    <property type="protein sequence ID" value="KAB2577965.1"/>
    <property type="molecule type" value="Genomic_DNA"/>
</dbReference>
<gene>
    <name evidence="2" type="ORF">DBV05_g3427</name>
</gene>
<dbReference type="AlphaFoldDB" id="A0A5N5DJB3"/>
<accession>A0A5N5DJB3</accession>
<keyword evidence="1" id="KW-0472">Membrane</keyword>
<keyword evidence="1" id="KW-1133">Transmembrane helix</keyword>
<proteinExistence type="predicted"/>
<reference evidence="2 3" key="1">
    <citation type="journal article" date="2019" name="Sci. Rep.">
        <title>A multi-omics analysis of the grapevine pathogen Lasiodiplodia theobromae reveals that temperature affects the expression of virulence- and pathogenicity-related genes.</title>
        <authorList>
            <person name="Felix C."/>
            <person name="Meneses R."/>
            <person name="Goncalves M.F.M."/>
            <person name="Tilleman L."/>
            <person name="Duarte A.S."/>
            <person name="Jorrin-Novo J.V."/>
            <person name="Van de Peer Y."/>
            <person name="Deforce D."/>
            <person name="Van Nieuwerburgh F."/>
            <person name="Esteves A.C."/>
            <person name="Alves A."/>
        </authorList>
    </citation>
    <scope>NUCLEOTIDE SEQUENCE [LARGE SCALE GENOMIC DNA]</scope>
    <source>
        <strain evidence="2 3">LA-SOL3</strain>
    </source>
</reference>